<feature type="region of interest" description="Disordered" evidence="1">
    <location>
        <begin position="66"/>
        <end position="127"/>
    </location>
</feature>
<organism evidence="3 4">
    <name type="scientific">Acidithiobacillus concretivorus</name>
    <dbReference type="NCBI Taxonomy" id="3063952"/>
    <lineage>
        <taxon>Bacteria</taxon>
        <taxon>Pseudomonadati</taxon>
        <taxon>Pseudomonadota</taxon>
        <taxon>Acidithiobacillia</taxon>
        <taxon>Acidithiobacillales</taxon>
        <taxon>Acidithiobacillaceae</taxon>
        <taxon>Acidithiobacillus</taxon>
    </lineage>
</organism>
<evidence type="ECO:0000313" key="3">
    <source>
        <dbReference type="EMBL" id="MBU2739966.1"/>
    </source>
</evidence>
<proteinExistence type="predicted"/>
<sequence length="403" mass="42239">MSHLKSIRPFTRSPVFWLSVAVCTALGCQAQALAAVDTPYAPGVATIPGPMNSNLPPEWAAHAMEAGTPSALPTRSTEDEWHGYAPHSDPEDAYPTQAWPDRPSAENAVGSWEQGGQAMPEPQHPFSAPRWNNDDAAMPAPAFNELAAWVPPPPGPYPNGPHEGARDMSPPSSAGSGPFPASPGPMPGYGHAPAYGMPQYGPAPYRGPGMPWQNGPRPGDGAPAYGGAPSYGPPAYGADSSARPPQYGPQGYGAPVNPMFGAGYPPMGYPQGPHYGPSPAYGRPNYGPMPYQAMPWQNGPRPSYGTPAYEPSPYGGNPYVGPPQFGPRPGYGAPVKPMFGAGYPPMGYPQGPQYGPSPAYGRPNYGPMPYQGRPWQNAAGPDYGPNPYATPVPYGPPAGYGYP</sequence>
<dbReference type="PROSITE" id="PS51257">
    <property type="entry name" value="PROKAR_LIPOPROTEIN"/>
    <property type="match status" value="1"/>
</dbReference>
<comment type="caution">
    <text evidence="3">The sequence shown here is derived from an EMBL/GenBank/DDBJ whole genome shotgun (WGS) entry which is preliminary data.</text>
</comment>
<feature type="compositionally biased region" description="Low complexity" evidence="1">
    <location>
        <begin position="215"/>
        <end position="253"/>
    </location>
</feature>
<feature type="chain" id="PRO_5045875741" evidence="2">
    <location>
        <begin position="35"/>
        <end position="403"/>
    </location>
</feature>
<keyword evidence="2" id="KW-0732">Signal</keyword>
<protein>
    <submittedName>
        <fullName evidence="3">Uncharacterized protein</fullName>
    </submittedName>
</protein>
<name>A0ABS5ZTH7_9PROT</name>
<dbReference type="RefSeq" id="WP_215864834.1">
    <property type="nucleotide sequence ID" value="NZ_JABELD010000164.1"/>
</dbReference>
<dbReference type="EMBL" id="JABELD010000164">
    <property type="protein sequence ID" value="MBU2739966.1"/>
    <property type="molecule type" value="Genomic_DNA"/>
</dbReference>
<reference evidence="3 4" key="1">
    <citation type="journal article" date="2021" name="ISME J.">
        <title>Genomic evolution of the class Acidithiobacillia: deep-branching Proteobacteria living in extreme acidic conditions.</title>
        <authorList>
            <person name="Moya-Beltran A."/>
            <person name="Beard S."/>
            <person name="Rojas-Villalobos C."/>
            <person name="Issotta F."/>
            <person name="Gallardo Y."/>
            <person name="Ulloa R."/>
            <person name="Giaveno A."/>
            <person name="Degli Esposti M."/>
            <person name="Johnson D.B."/>
            <person name="Quatrini R."/>
        </authorList>
    </citation>
    <scope>NUCLEOTIDE SEQUENCE [LARGE SCALE GENOMIC DNA]</scope>
    <source>
        <strain evidence="3 4">ATCC 19703</strain>
    </source>
</reference>
<feature type="compositionally biased region" description="Low complexity" evidence="1">
    <location>
        <begin position="168"/>
        <end position="179"/>
    </location>
</feature>
<evidence type="ECO:0000256" key="1">
    <source>
        <dbReference type="SAM" id="MobiDB-lite"/>
    </source>
</evidence>
<evidence type="ECO:0000313" key="4">
    <source>
        <dbReference type="Proteomes" id="UP001197028"/>
    </source>
</evidence>
<feature type="signal peptide" evidence="2">
    <location>
        <begin position="1"/>
        <end position="34"/>
    </location>
</feature>
<keyword evidence="4" id="KW-1185">Reference proteome</keyword>
<feature type="compositionally biased region" description="Pro residues" evidence="1">
    <location>
        <begin position="150"/>
        <end position="159"/>
    </location>
</feature>
<gene>
    <name evidence="3" type="ORF">HJG40_14520</name>
</gene>
<feature type="region of interest" description="Disordered" evidence="1">
    <location>
        <begin position="146"/>
        <end position="185"/>
    </location>
</feature>
<accession>A0ABS5ZTH7</accession>
<dbReference type="Proteomes" id="UP001197028">
    <property type="component" value="Unassembled WGS sequence"/>
</dbReference>
<evidence type="ECO:0000256" key="2">
    <source>
        <dbReference type="SAM" id="SignalP"/>
    </source>
</evidence>
<feature type="region of interest" description="Disordered" evidence="1">
    <location>
        <begin position="208"/>
        <end position="253"/>
    </location>
</feature>